<accession>A0A8J4T5R9</accession>
<dbReference type="Gene3D" id="3.60.10.10">
    <property type="entry name" value="Endonuclease/exonuclease/phosphatase"/>
    <property type="match status" value="1"/>
</dbReference>
<dbReference type="GO" id="GO:0004527">
    <property type="term" value="F:exonuclease activity"/>
    <property type="evidence" value="ECO:0007669"/>
    <property type="project" value="UniProtKB-KW"/>
</dbReference>
<organism evidence="1 2">
    <name type="scientific">Clarias magur</name>
    <name type="common">Asian catfish</name>
    <name type="synonym">Macropteronotus magur</name>
    <dbReference type="NCBI Taxonomy" id="1594786"/>
    <lineage>
        <taxon>Eukaryota</taxon>
        <taxon>Metazoa</taxon>
        <taxon>Chordata</taxon>
        <taxon>Craniata</taxon>
        <taxon>Vertebrata</taxon>
        <taxon>Euteleostomi</taxon>
        <taxon>Actinopterygii</taxon>
        <taxon>Neopterygii</taxon>
        <taxon>Teleostei</taxon>
        <taxon>Ostariophysi</taxon>
        <taxon>Siluriformes</taxon>
        <taxon>Clariidae</taxon>
        <taxon>Clarias</taxon>
    </lineage>
</organism>
<name>A0A8J4T5R9_CLAMG</name>
<keyword evidence="2" id="KW-1185">Reference proteome</keyword>
<dbReference type="EMBL" id="QNUK01000759">
    <property type="protein sequence ID" value="KAF5889856.1"/>
    <property type="molecule type" value="Genomic_DNA"/>
</dbReference>
<dbReference type="Proteomes" id="UP000727407">
    <property type="component" value="Unassembled WGS sequence"/>
</dbReference>
<keyword evidence="1" id="KW-0269">Exonuclease</keyword>
<dbReference type="AlphaFoldDB" id="A0A8J4T5R9"/>
<keyword evidence="1" id="KW-0255">Endonuclease</keyword>
<evidence type="ECO:0000313" key="1">
    <source>
        <dbReference type="EMBL" id="KAF5889856.1"/>
    </source>
</evidence>
<keyword evidence="1" id="KW-0378">Hydrolase</keyword>
<evidence type="ECO:0000313" key="2">
    <source>
        <dbReference type="Proteomes" id="UP000727407"/>
    </source>
</evidence>
<dbReference type="InterPro" id="IPR036691">
    <property type="entry name" value="Endo/exonu/phosph_ase_sf"/>
</dbReference>
<sequence length="91" mass="10105">MAIQPPAIDDQMTVFYSGGDKRKAGVRFMVTSNAARSVIAFQPISERLPVFTINGTVKTHIISVYAPTETSPDQLKDDFFNQLQQMLDSLP</sequence>
<protein>
    <submittedName>
        <fullName evidence="1">Endonuclease exonuclease phosphatase family</fullName>
    </submittedName>
</protein>
<gene>
    <name evidence="1" type="ORF">DAT39_020443</name>
</gene>
<dbReference type="GO" id="GO:0004519">
    <property type="term" value="F:endonuclease activity"/>
    <property type="evidence" value="ECO:0007669"/>
    <property type="project" value="UniProtKB-KW"/>
</dbReference>
<reference evidence="1" key="1">
    <citation type="submission" date="2020-07" db="EMBL/GenBank/DDBJ databases">
        <title>Clarias magur genome sequencing, assembly and annotation.</title>
        <authorList>
            <person name="Kushwaha B."/>
            <person name="Kumar R."/>
            <person name="Das P."/>
            <person name="Joshi C.G."/>
            <person name="Kumar D."/>
            <person name="Nagpure N.S."/>
            <person name="Pandey M."/>
            <person name="Agarwal S."/>
            <person name="Srivastava S."/>
            <person name="Singh M."/>
            <person name="Sahoo L."/>
            <person name="Jayasankar P."/>
            <person name="Meher P.K."/>
            <person name="Koringa P.G."/>
            <person name="Iquebal M.A."/>
            <person name="Das S.P."/>
            <person name="Bit A."/>
            <person name="Patnaik S."/>
            <person name="Patel N."/>
            <person name="Shah T.M."/>
            <person name="Hinsu A."/>
            <person name="Jena J.K."/>
        </authorList>
    </citation>
    <scope>NUCLEOTIDE SEQUENCE</scope>
    <source>
        <strain evidence="1">CIFAMagur01</strain>
        <tissue evidence="1">Testis</tissue>
    </source>
</reference>
<comment type="caution">
    <text evidence="1">The sequence shown here is derived from an EMBL/GenBank/DDBJ whole genome shotgun (WGS) entry which is preliminary data.</text>
</comment>
<dbReference type="OrthoDB" id="410381at2759"/>
<proteinExistence type="predicted"/>
<keyword evidence="1" id="KW-0540">Nuclease</keyword>